<dbReference type="PRINTS" id="PR00133">
    <property type="entry name" value="GLHYDRLASE3"/>
</dbReference>
<dbReference type="EMBL" id="DXFX01000082">
    <property type="protein sequence ID" value="HIX08117.1"/>
    <property type="molecule type" value="Genomic_DNA"/>
</dbReference>
<evidence type="ECO:0000313" key="9">
    <source>
        <dbReference type="Proteomes" id="UP000824204"/>
    </source>
</evidence>
<dbReference type="Pfam" id="PF14310">
    <property type="entry name" value="Fn3-like"/>
    <property type="match status" value="1"/>
</dbReference>
<dbReference type="SUPFAM" id="SSF51445">
    <property type="entry name" value="(Trans)glycosidases"/>
    <property type="match status" value="1"/>
</dbReference>
<organism evidence="8 9">
    <name type="scientific">Candidatus Borkfalkia faecipullorum</name>
    <dbReference type="NCBI Taxonomy" id="2838510"/>
    <lineage>
        <taxon>Bacteria</taxon>
        <taxon>Bacillati</taxon>
        <taxon>Bacillota</taxon>
        <taxon>Clostridia</taxon>
        <taxon>Christensenellales</taxon>
        <taxon>Christensenellaceae</taxon>
        <taxon>Candidatus Borkfalkia</taxon>
    </lineage>
</organism>
<dbReference type="FunFam" id="2.60.40.10:FF:000495">
    <property type="entry name" value="Periplasmic beta-glucosidase"/>
    <property type="match status" value="1"/>
</dbReference>
<dbReference type="EC" id="3.2.1.21" evidence="3"/>
<protein>
    <recommendedName>
        <fullName evidence="3">beta-glucosidase</fullName>
        <ecNumber evidence="3">3.2.1.21</ecNumber>
    </recommendedName>
</protein>
<accession>A0A9D1V8K6</accession>
<dbReference type="Gene3D" id="3.40.50.1700">
    <property type="entry name" value="Glycoside hydrolase family 3 C-terminal domain"/>
    <property type="match status" value="1"/>
</dbReference>
<keyword evidence="5 8" id="KW-0378">Hydrolase</keyword>
<sequence length="716" mass="79035">MKEKDILQLMQKMTLEQKLGQMSLCEFGDLMQNSDNAFTGPKGEFALTASQKKIVGGVLNFKGAAEMIELQKKHLEEDPNKIPLLFMMDVIHGYVTAFPIPLALSCSFDTKLAEHVARASAVECATGGVKITYSPMADLMRDARWGRVMEGYGEDPMLSARMSAAFVKGYQKNVDPRFVVGGCAKHFACYGAAEAGRDYNCVDLSDYTMNNYYLSGYKACVDAGVMMVMTAFNSLNGAPCTGNMMLRRKLREEWGFDGVVVSDYNSVAEMINHGYAKDLREAAKLAIQAECDMEMVSTSYLQTGASLVESGELTMEQIDRSVYRILSLKNKLGLFENPYGAADVQAEKKYYRCPDFLALARSAAAESAVLLKNEGVLPLKKKEGIALIGPFADSKEIIGGWSCNADNKLAVTVRTGLEEAGAKFTYAAGCGDALDETDTSGIEEAVKAAQESETVLLCLGESMRYSGECKSRTDLTLSPAQQELFRHVYAVNKNVVVVLFQGRPLDLRAVLDAPAIFTMWHPGTEGGRACADLLFGKCNFGGKLTMSFPYCVGQMPLYYNHYNTGRPFDPAGNLAEWKSKYIDAPNAPLFGFGYGLSYSKFVCRDVRLSSETLRAGEKLRVAVKVKNDSDVDGSEVIQLYIRDEAASRIRPVRELKDYKKIFLKAHEETTVEFFLEKKDLAFWHEGGQVYAEEGEFTVFVGNDSAALNFKKFVYIA</sequence>
<dbReference type="InterPro" id="IPR002772">
    <property type="entry name" value="Glyco_hydro_3_C"/>
</dbReference>
<dbReference type="PANTHER" id="PTHR30620">
    <property type="entry name" value="PERIPLASMIC BETA-GLUCOSIDASE-RELATED"/>
    <property type="match status" value="1"/>
</dbReference>
<dbReference type="InterPro" id="IPR051915">
    <property type="entry name" value="Cellulose_Degrad_GH3"/>
</dbReference>
<dbReference type="InterPro" id="IPR036962">
    <property type="entry name" value="Glyco_hydro_3_N_sf"/>
</dbReference>
<evidence type="ECO:0000259" key="7">
    <source>
        <dbReference type="SMART" id="SM01217"/>
    </source>
</evidence>
<evidence type="ECO:0000256" key="2">
    <source>
        <dbReference type="ARBA" id="ARBA00005336"/>
    </source>
</evidence>
<dbReference type="Pfam" id="PF01915">
    <property type="entry name" value="Glyco_hydro_3_C"/>
    <property type="match status" value="1"/>
</dbReference>
<evidence type="ECO:0000256" key="1">
    <source>
        <dbReference type="ARBA" id="ARBA00000448"/>
    </source>
</evidence>
<gene>
    <name evidence="8" type="ORF">H9741_06585</name>
</gene>
<evidence type="ECO:0000256" key="3">
    <source>
        <dbReference type="ARBA" id="ARBA00012744"/>
    </source>
</evidence>
<dbReference type="InterPro" id="IPR036881">
    <property type="entry name" value="Glyco_hydro_3_C_sf"/>
</dbReference>
<evidence type="ECO:0000256" key="5">
    <source>
        <dbReference type="ARBA" id="ARBA00022801"/>
    </source>
</evidence>
<name>A0A9D1V8K6_9FIRM</name>
<dbReference type="InterPro" id="IPR026891">
    <property type="entry name" value="Fn3-like"/>
</dbReference>
<dbReference type="InterPro" id="IPR017853">
    <property type="entry name" value="GH"/>
</dbReference>
<reference evidence="8" key="2">
    <citation type="submission" date="2021-04" db="EMBL/GenBank/DDBJ databases">
        <authorList>
            <person name="Gilroy R."/>
        </authorList>
    </citation>
    <scope>NUCLEOTIDE SEQUENCE</scope>
    <source>
        <strain evidence="8">811</strain>
    </source>
</reference>
<dbReference type="Gene3D" id="3.20.20.300">
    <property type="entry name" value="Glycoside hydrolase, family 3, N-terminal domain"/>
    <property type="match status" value="1"/>
</dbReference>
<evidence type="ECO:0000256" key="4">
    <source>
        <dbReference type="ARBA" id="ARBA00022729"/>
    </source>
</evidence>
<comment type="caution">
    <text evidence="8">The sequence shown here is derived from an EMBL/GenBank/DDBJ whole genome shotgun (WGS) entry which is preliminary data.</text>
</comment>
<dbReference type="AlphaFoldDB" id="A0A9D1V8K6"/>
<dbReference type="SMART" id="SM01217">
    <property type="entry name" value="Fn3_like"/>
    <property type="match status" value="1"/>
</dbReference>
<comment type="similarity">
    <text evidence="2">Belongs to the glycosyl hydrolase 3 family.</text>
</comment>
<dbReference type="InterPro" id="IPR001764">
    <property type="entry name" value="Glyco_hydro_3_N"/>
</dbReference>
<dbReference type="GO" id="GO:0008422">
    <property type="term" value="F:beta-glucosidase activity"/>
    <property type="evidence" value="ECO:0007669"/>
    <property type="project" value="UniProtKB-EC"/>
</dbReference>
<proteinExistence type="inferred from homology"/>
<dbReference type="PANTHER" id="PTHR30620:SF16">
    <property type="entry name" value="LYSOSOMAL BETA GLUCOSIDASE"/>
    <property type="match status" value="1"/>
</dbReference>
<comment type="catalytic activity">
    <reaction evidence="1">
        <text>Hydrolysis of terminal, non-reducing beta-D-glucosyl residues with release of beta-D-glucose.</text>
        <dbReference type="EC" id="3.2.1.21"/>
    </reaction>
</comment>
<keyword evidence="6" id="KW-0326">Glycosidase</keyword>
<dbReference type="SUPFAM" id="SSF52279">
    <property type="entry name" value="Beta-D-glucan exohydrolase, C-terminal domain"/>
    <property type="match status" value="1"/>
</dbReference>
<dbReference type="GO" id="GO:0009251">
    <property type="term" value="P:glucan catabolic process"/>
    <property type="evidence" value="ECO:0007669"/>
    <property type="project" value="TreeGrafter"/>
</dbReference>
<dbReference type="Gene3D" id="2.60.40.10">
    <property type="entry name" value="Immunoglobulins"/>
    <property type="match status" value="1"/>
</dbReference>
<keyword evidence="4" id="KW-0732">Signal</keyword>
<dbReference type="InterPro" id="IPR013783">
    <property type="entry name" value="Ig-like_fold"/>
</dbReference>
<evidence type="ECO:0000313" key="8">
    <source>
        <dbReference type="EMBL" id="HIX08117.1"/>
    </source>
</evidence>
<evidence type="ECO:0000256" key="6">
    <source>
        <dbReference type="ARBA" id="ARBA00023295"/>
    </source>
</evidence>
<reference evidence="8" key="1">
    <citation type="journal article" date="2021" name="PeerJ">
        <title>Extensive microbial diversity within the chicken gut microbiome revealed by metagenomics and culture.</title>
        <authorList>
            <person name="Gilroy R."/>
            <person name="Ravi A."/>
            <person name="Getino M."/>
            <person name="Pursley I."/>
            <person name="Horton D.L."/>
            <person name="Alikhan N.F."/>
            <person name="Baker D."/>
            <person name="Gharbi K."/>
            <person name="Hall N."/>
            <person name="Watson M."/>
            <person name="Adriaenssens E.M."/>
            <person name="Foster-Nyarko E."/>
            <person name="Jarju S."/>
            <person name="Secka A."/>
            <person name="Antonio M."/>
            <person name="Oren A."/>
            <person name="Chaudhuri R.R."/>
            <person name="La Ragione R."/>
            <person name="Hildebrand F."/>
            <person name="Pallen M.J."/>
        </authorList>
    </citation>
    <scope>NUCLEOTIDE SEQUENCE</scope>
    <source>
        <strain evidence="8">811</strain>
    </source>
</reference>
<feature type="domain" description="Fibronectin type III-like" evidence="7">
    <location>
        <begin position="635"/>
        <end position="704"/>
    </location>
</feature>
<dbReference type="Pfam" id="PF00933">
    <property type="entry name" value="Glyco_hydro_3"/>
    <property type="match status" value="1"/>
</dbReference>
<dbReference type="Proteomes" id="UP000824204">
    <property type="component" value="Unassembled WGS sequence"/>
</dbReference>